<feature type="compositionally biased region" description="Basic and acidic residues" evidence="1">
    <location>
        <begin position="570"/>
        <end position="582"/>
    </location>
</feature>
<dbReference type="CDD" id="cd17470">
    <property type="entry name" value="T3SS_Flik_C"/>
    <property type="match status" value="1"/>
</dbReference>
<dbReference type="InterPro" id="IPR038610">
    <property type="entry name" value="FliK-like_C_sf"/>
</dbReference>
<feature type="compositionally biased region" description="Pro residues" evidence="1">
    <location>
        <begin position="176"/>
        <end position="185"/>
    </location>
</feature>
<evidence type="ECO:0000259" key="2">
    <source>
        <dbReference type="Pfam" id="PF02120"/>
    </source>
</evidence>
<dbReference type="Gene3D" id="3.30.750.140">
    <property type="match status" value="1"/>
</dbReference>
<accession>A0ABT8BHA0</accession>
<feature type="compositionally biased region" description="Low complexity" evidence="1">
    <location>
        <begin position="13"/>
        <end position="26"/>
    </location>
</feature>
<evidence type="ECO:0000313" key="3">
    <source>
        <dbReference type="EMBL" id="MDN3590900.1"/>
    </source>
</evidence>
<feature type="region of interest" description="Disordered" evidence="1">
    <location>
        <begin position="251"/>
        <end position="327"/>
    </location>
</feature>
<keyword evidence="4" id="KW-1185">Reference proteome</keyword>
<gene>
    <name evidence="3" type="ORF">QWZ12_09770</name>
</gene>
<feature type="compositionally biased region" description="Low complexity" evidence="1">
    <location>
        <begin position="92"/>
        <end position="103"/>
    </location>
</feature>
<reference evidence="4" key="1">
    <citation type="journal article" date="2019" name="Int. J. Syst. Evol. Microbiol.">
        <title>The Global Catalogue of Microorganisms (GCM) 10K type strain sequencing project: providing services to taxonomists for standard genome sequencing and annotation.</title>
        <authorList>
            <consortium name="The Broad Institute Genomics Platform"/>
            <consortium name="The Broad Institute Genome Sequencing Center for Infectious Disease"/>
            <person name="Wu L."/>
            <person name="Ma J."/>
        </authorList>
    </citation>
    <scope>NUCLEOTIDE SEQUENCE [LARGE SCALE GENOMIC DNA]</scope>
    <source>
        <strain evidence="4">CECT 7069</strain>
    </source>
</reference>
<feature type="domain" description="Flagellar hook-length control protein-like C-terminal" evidence="2">
    <location>
        <begin position="487"/>
        <end position="558"/>
    </location>
</feature>
<evidence type="ECO:0000313" key="4">
    <source>
        <dbReference type="Proteomes" id="UP001224644"/>
    </source>
</evidence>
<keyword evidence="3" id="KW-0966">Cell projection</keyword>
<dbReference type="RefSeq" id="WP_238222497.1">
    <property type="nucleotide sequence ID" value="NZ_BPQD01000003.1"/>
</dbReference>
<dbReference type="Pfam" id="PF02120">
    <property type="entry name" value="Flg_hook"/>
    <property type="match status" value="1"/>
</dbReference>
<proteinExistence type="predicted"/>
<comment type="caution">
    <text evidence="3">The sequence shown here is derived from an EMBL/GenBank/DDBJ whole genome shotgun (WGS) entry which is preliminary data.</text>
</comment>
<name>A0ABT8BHA0_9HYPH</name>
<feature type="compositionally biased region" description="Low complexity" evidence="1">
    <location>
        <begin position="186"/>
        <end position="225"/>
    </location>
</feature>
<feature type="region of interest" description="Disordered" evidence="1">
    <location>
        <begin position="414"/>
        <end position="433"/>
    </location>
</feature>
<feature type="compositionally biased region" description="Low complexity" evidence="1">
    <location>
        <begin position="304"/>
        <end position="327"/>
    </location>
</feature>
<feature type="region of interest" description="Disordered" evidence="1">
    <location>
        <begin position="559"/>
        <end position="596"/>
    </location>
</feature>
<feature type="compositionally biased region" description="Acidic residues" evidence="1">
    <location>
        <begin position="149"/>
        <end position="165"/>
    </location>
</feature>
<feature type="compositionally biased region" description="Basic and acidic residues" evidence="1">
    <location>
        <begin position="105"/>
        <end position="116"/>
    </location>
</feature>
<keyword evidence="3" id="KW-0282">Flagellum</keyword>
<dbReference type="Proteomes" id="UP001224644">
    <property type="component" value="Unassembled WGS sequence"/>
</dbReference>
<feature type="region of interest" description="Disordered" evidence="1">
    <location>
        <begin position="1"/>
        <end position="225"/>
    </location>
</feature>
<sequence>MAQAFLETDIFLRRAAPAPARTTTRTGSRPAFTLDDPKAAAPEAANPSRDTRSRPQRAERDRPDAASASDRTDQARTDQARTDQAKAERPAPSRAAVADAASSEDTTRQTSDERRAPASASDPTAPRTPSEATDAGTGQVEANAASTDETQDESDVSDASAEDQDITLLGLFQAQPPIPPRPQPVPGQSGQAAPFFGAGPAGQVQGGSAQAASATGTAKADLGQPSSGAVQAQAGAVPVIAGQVASAMPGVSNADGTDQALASPTTDATQLAAGTALSSKDVVPGSTDPSAITQPKVADAGPFDPAQLGLAPPLGAAQPPDGAPPAAGQALVGLAMAASSGAKSDPKPAGKPGASTVSVQGVAGAAQAPKGVPNAAAGEATAASASATVGKSEAASSGKSDPAVAVQEVAGNKDAAGGPAVMPMPDAPHHAAPETFDTHLAGVAAGAATAATSGTAAPAAQATQTPVPASPPIPLGAVPMTIGLRSLQGSNHFEIRLDPGDLGRIDVRLDIDKERGTVMAHLVVDRIETLALLQRDAGSLQQALSQAGLDASEANINLSLRSDTQSGGRGTEDQGSDGRRPDGGSGSGRLNQPEGRAALEAIPLRTLSGLTGLDIRI</sequence>
<organism evidence="3 4">
    <name type="scientific">Methylobacterium adhaesivum</name>
    <dbReference type="NCBI Taxonomy" id="333297"/>
    <lineage>
        <taxon>Bacteria</taxon>
        <taxon>Pseudomonadati</taxon>
        <taxon>Pseudomonadota</taxon>
        <taxon>Alphaproteobacteria</taxon>
        <taxon>Hyphomicrobiales</taxon>
        <taxon>Methylobacteriaceae</taxon>
        <taxon>Methylobacterium</taxon>
    </lineage>
</organism>
<keyword evidence="3" id="KW-0969">Cilium</keyword>
<evidence type="ECO:0000256" key="1">
    <source>
        <dbReference type="SAM" id="MobiDB-lite"/>
    </source>
</evidence>
<protein>
    <submittedName>
        <fullName evidence="3">Flagellar hook-length control protein FliK</fullName>
    </submittedName>
</protein>
<feature type="compositionally biased region" description="Polar residues" evidence="1">
    <location>
        <begin position="254"/>
        <end position="269"/>
    </location>
</feature>
<dbReference type="InterPro" id="IPR021136">
    <property type="entry name" value="Flagellar_hook_control-like_C"/>
</dbReference>
<dbReference type="EMBL" id="JAUFPX010000006">
    <property type="protein sequence ID" value="MDN3590900.1"/>
    <property type="molecule type" value="Genomic_DNA"/>
</dbReference>
<feature type="compositionally biased region" description="Basic and acidic residues" evidence="1">
    <location>
        <begin position="49"/>
        <end position="91"/>
    </location>
</feature>